<comment type="cofactor">
    <cofactor evidence="1">
        <name>heme</name>
        <dbReference type="ChEBI" id="CHEBI:30413"/>
    </cofactor>
</comment>
<protein>
    <submittedName>
        <fullName evidence="16">Probable cytochrome P450 28a5</fullName>
    </submittedName>
</protein>
<feature type="non-terminal residue" evidence="16">
    <location>
        <position position="1"/>
    </location>
</feature>
<dbReference type="InterPro" id="IPR036396">
    <property type="entry name" value="Cyt_P450_sf"/>
</dbReference>
<dbReference type="Proteomes" id="UP000694904">
    <property type="component" value="Unplaced"/>
</dbReference>
<dbReference type="PANTHER" id="PTHR24292">
    <property type="entry name" value="CYTOCHROME P450"/>
    <property type="match status" value="1"/>
</dbReference>
<evidence type="ECO:0000256" key="14">
    <source>
        <dbReference type="RuleBase" id="RU000461"/>
    </source>
</evidence>
<dbReference type="SUPFAM" id="SSF48264">
    <property type="entry name" value="Cytochrome P450"/>
    <property type="match status" value="1"/>
</dbReference>
<evidence type="ECO:0000256" key="7">
    <source>
        <dbReference type="ARBA" id="ARBA00022723"/>
    </source>
</evidence>
<reference evidence="16" key="1">
    <citation type="submission" date="2025-08" db="UniProtKB">
        <authorList>
            <consortium name="RefSeq"/>
        </authorList>
    </citation>
    <scope>IDENTIFICATION</scope>
    <source>
        <tissue evidence="16">Whole organism</tissue>
    </source>
</reference>
<evidence type="ECO:0000256" key="6">
    <source>
        <dbReference type="ARBA" id="ARBA00022617"/>
    </source>
</evidence>
<dbReference type="RefSeq" id="XP_017873023.1">
    <property type="nucleotide sequence ID" value="XM_018017534.1"/>
</dbReference>
<evidence type="ECO:0000256" key="3">
    <source>
        <dbReference type="ARBA" id="ARBA00004174"/>
    </source>
</evidence>
<name>A0ABM1Q0N7_DROAR</name>
<evidence type="ECO:0000256" key="1">
    <source>
        <dbReference type="ARBA" id="ARBA00001971"/>
    </source>
</evidence>
<dbReference type="Gene3D" id="1.10.630.10">
    <property type="entry name" value="Cytochrome P450"/>
    <property type="match status" value="1"/>
</dbReference>
<evidence type="ECO:0000256" key="10">
    <source>
        <dbReference type="ARBA" id="ARBA00023002"/>
    </source>
</evidence>
<keyword evidence="8" id="KW-0256">Endoplasmic reticulum</keyword>
<comment type="similarity">
    <text evidence="5 14">Belongs to the cytochrome P450 family.</text>
</comment>
<keyword evidence="13" id="KW-0472">Membrane</keyword>
<organism evidence="15 16">
    <name type="scientific">Drosophila arizonae</name>
    <name type="common">Fruit fly</name>
    <dbReference type="NCBI Taxonomy" id="7263"/>
    <lineage>
        <taxon>Eukaryota</taxon>
        <taxon>Metazoa</taxon>
        <taxon>Ecdysozoa</taxon>
        <taxon>Arthropoda</taxon>
        <taxon>Hexapoda</taxon>
        <taxon>Insecta</taxon>
        <taxon>Pterygota</taxon>
        <taxon>Neoptera</taxon>
        <taxon>Endopterygota</taxon>
        <taxon>Diptera</taxon>
        <taxon>Brachycera</taxon>
        <taxon>Muscomorpha</taxon>
        <taxon>Ephydroidea</taxon>
        <taxon>Drosophilidae</taxon>
        <taxon>Drosophila</taxon>
    </lineage>
</organism>
<sequence>EIEAHLSAKGVIDFEKINELPFLDACVQETLRLFPLFVARKLCTEPIELPNKKGENFVVERGTTVIVPHCCFMLDEEYFPNPQAFKPERFMQPDAAKMYREQGVFNGFGDGPRICIGMRFALVQIKAAIVEVLTKFNIRINPKTRKDILYDPRTFLTTLKGGIWLDFEERQ</sequence>
<keyword evidence="10 14" id="KW-0560">Oxidoreductase</keyword>
<dbReference type="InterPro" id="IPR001128">
    <property type="entry name" value="Cyt_P450"/>
</dbReference>
<keyword evidence="6 14" id="KW-0349">Heme</keyword>
<keyword evidence="7 14" id="KW-0479">Metal-binding</keyword>
<evidence type="ECO:0000256" key="2">
    <source>
        <dbReference type="ARBA" id="ARBA00003690"/>
    </source>
</evidence>
<comment type="function">
    <text evidence="2">May be involved in the metabolism of insect hormones and in the breakdown of synthetic insecticides.</text>
</comment>
<evidence type="ECO:0000256" key="8">
    <source>
        <dbReference type="ARBA" id="ARBA00022824"/>
    </source>
</evidence>
<dbReference type="InterPro" id="IPR050476">
    <property type="entry name" value="Insect_CytP450_Detox"/>
</dbReference>
<gene>
    <name evidence="16" type="primary">LOC108620633</name>
</gene>
<accession>A0ABM1Q0N7</accession>
<dbReference type="Pfam" id="PF00067">
    <property type="entry name" value="p450"/>
    <property type="match status" value="1"/>
</dbReference>
<comment type="subcellular location">
    <subcellularLocation>
        <location evidence="4">Endoplasmic reticulum membrane</location>
        <topology evidence="4">Peripheral membrane protein</topology>
    </subcellularLocation>
    <subcellularLocation>
        <location evidence="3">Microsome membrane</location>
        <topology evidence="3">Peripheral membrane protein</topology>
    </subcellularLocation>
</comment>
<keyword evidence="15" id="KW-1185">Reference proteome</keyword>
<dbReference type="PANTHER" id="PTHR24292:SF84">
    <property type="entry name" value="CYTOCHROME P450 28A5-RELATED"/>
    <property type="match status" value="1"/>
</dbReference>
<keyword evidence="9" id="KW-0492">Microsome</keyword>
<keyword evidence="12 14" id="KW-0503">Monooxygenase</keyword>
<evidence type="ECO:0000256" key="5">
    <source>
        <dbReference type="ARBA" id="ARBA00010617"/>
    </source>
</evidence>
<evidence type="ECO:0000313" key="15">
    <source>
        <dbReference type="Proteomes" id="UP000694904"/>
    </source>
</evidence>
<dbReference type="PRINTS" id="PR00385">
    <property type="entry name" value="P450"/>
</dbReference>
<evidence type="ECO:0000256" key="12">
    <source>
        <dbReference type="ARBA" id="ARBA00023033"/>
    </source>
</evidence>
<dbReference type="PROSITE" id="PS00086">
    <property type="entry name" value="CYTOCHROME_P450"/>
    <property type="match status" value="1"/>
</dbReference>
<evidence type="ECO:0000256" key="13">
    <source>
        <dbReference type="ARBA" id="ARBA00023136"/>
    </source>
</evidence>
<dbReference type="GeneID" id="108620633"/>
<keyword evidence="11 14" id="KW-0408">Iron</keyword>
<dbReference type="PRINTS" id="PR00465">
    <property type="entry name" value="EP450IV"/>
</dbReference>
<dbReference type="InterPro" id="IPR002403">
    <property type="entry name" value="Cyt_P450_E_grp-IV"/>
</dbReference>
<evidence type="ECO:0000313" key="16">
    <source>
        <dbReference type="RefSeq" id="XP_017873023.1"/>
    </source>
</evidence>
<dbReference type="InterPro" id="IPR017972">
    <property type="entry name" value="Cyt_P450_CS"/>
</dbReference>
<evidence type="ECO:0000256" key="9">
    <source>
        <dbReference type="ARBA" id="ARBA00022848"/>
    </source>
</evidence>
<evidence type="ECO:0000256" key="4">
    <source>
        <dbReference type="ARBA" id="ARBA00004406"/>
    </source>
</evidence>
<proteinExistence type="inferred from homology"/>
<evidence type="ECO:0000256" key="11">
    <source>
        <dbReference type="ARBA" id="ARBA00023004"/>
    </source>
</evidence>